<sequence>MPQKPILVWTAIVFCSIFLLGFEPASAEVVINEIQLAPAEARFIELHNTGQAAVNLTDWYIQRKTATGTEFGSSVSKTYFESKTIAPGDYFLISRSPLPDSDIVLGDLTLTESNTIQIKKSAQEVVYKIGWGDSSECGGVCVANPGEGQSIGRNVDTSWAIIMTPTPGAANSEEEISDFGGGEPSAPPAGGDSTPSPSGGSAKLAETSVIKAKIAAPSTAFAGLPLSFRVSATYAGEELPYGKYFINFGDGDSKTINNNSEPRQFSHTYFYPGDYTASLEYFGSPYLTSPDAAEKIKIKVVQAVVAIALVGEAEDFFIELRNDTAYATDISGWALRSDRQTFVIPKNTILEPKAKIILSPKITNFTIEDRDTLRLVNSIGEVMSTYTLSPPAPSAKLAAKPVTQTPKSPATPASKTILDTFNTGEDLSALALESFPVAGGNNSYLPIVAFAFILSVTSGGVYVFRKKFTPAKKITPGGDFKILEE</sequence>
<dbReference type="SUPFAM" id="SSF49299">
    <property type="entry name" value="PKD domain"/>
    <property type="match status" value="1"/>
</dbReference>
<evidence type="ECO:0000259" key="3">
    <source>
        <dbReference type="PROSITE" id="PS50093"/>
    </source>
</evidence>
<protein>
    <recommendedName>
        <fullName evidence="7">PKD domain-containing protein</fullName>
    </recommendedName>
</protein>
<reference evidence="5 6" key="1">
    <citation type="journal article" date="2016" name="Nat. Commun.">
        <title>Thousands of microbial genomes shed light on interconnected biogeochemical processes in an aquifer system.</title>
        <authorList>
            <person name="Anantharaman K."/>
            <person name="Brown C.T."/>
            <person name="Hug L.A."/>
            <person name="Sharon I."/>
            <person name="Castelle C.J."/>
            <person name="Probst A.J."/>
            <person name="Thomas B.C."/>
            <person name="Singh A."/>
            <person name="Wilkins M.J."/>
            <person name="Karaoz U."/>
            <person name="Brodie E.L."/>
            <person name="Williams K.H."/>
            <person name="Hubbard S.S."/>
            <person name="Banfield J.F."/>
        </authorList>
    </citation>
    <scope>NUCLEOTIDE SEQUENCE [LARGE SCALE GENOMIC DNA]</scope>
</reference>
<dbReference type="InterPro" id="IPR000601">
    <property type="entry name" value="PKD_dom"/>
</dbReference>
<organism evidence="5 6">
    <name type="scientific">Candidatus Nomurabacteria bacterium RIFCSPLOWO2_12_FULL_46_14</name>
    <dbReference type="NCBI Taxonomy" id="1801797"/>
    <lineage>
        <taxon>Bacteria</taxon>
        <taxon>Candidatus Nomuraibacteriota</taxon>
    </lineage>
</organism>
<evidence type="ECO:0000256" key="1">
    <source>
        <dbReference type="SAM" id="MobiDB-lite"/>
    </source>
</evidence>
<accession>A0A1F6YB29</accession>
<dbReference type="InterPro" id="IPR013783">
    <property type="entry name" value="Ig-like_fold"/>
</dbReference>
<dbReference type="Gene3D" id="2.60.40.1260">
    <property type="entry name" value="Lamin Tail domain"/>
    <property type="match status" value="2"/>
</dbReference>
<dbReference type="Pfam" id="PF00932">
    <property type="entry name" value="LTD"/>
    <property type="match status" value="1"/>
</dbReference>
<dbReference type="PROSITE" id="PS50093">
    <property type="entry name" value="PKD"/>
    <property type="match status" value="1"/>
</dbReference>
<keyword evidence="2" id="KW-0472">Membrane</keyword>
<dbReference type="STRING" id="1801797.A3G06_02010"/>
<evidence type="ECO:0000259" key="4">
    <source>
        <dbReference type="PROSITE" id="PS51841"/>
    </source>
</evidence>
<dbReference type="Gene3D" id="2.60.40.10">
    <property type="entry name" value="Immunoglobulins"/>
    <property type="match status" value="1"/>
</dbReference>
<evidence type="ECO:0008006" key="7">
    <source>
        <dbReference type="Google" id="ProtNLM"/>
    </source>
</evidence>
<name>A0A1F6YB29_9BACT</name>
<dbReference type="EMBL" id="MFVV01000016">
    <property type="protein sequence ID" value="OGJ03594.1"/>
    <property type="molecule type" value="Genomic_DNA"/>
</dbReference>
<dbReference type="InterPro" id="IPR036415">
    <property type="entry name" value="Lamin_tail_dom_sf"/>
</dbReference>
<comment type="caution">
    <text evidence="5">The sequence shown here is derived from an EMBL/GenBank/DDBJ whole genome shotgun (WGS) entry which is preliminary data.</text>
</comment>
<feature type="transmembrane region" description="Helical" evidence="2">
    <location>
        <begin position="444"/>
        <end position="464"/>
    </location>
</feature>
<keyword evidence="2" id="KW-1133">Transmembrane helix</keyword>
<gene>
    <name evidence="5" type="ORF">A3G06_02010</name>
</gene>
<feature type="compositionally biased region" description="Low complexity" evidence="1">
    <location>
        <begin position="188"/>
        <end position="202"/>
    </location>
</feature>
<feature type="domain" description="LTD" evidence="4">
    <location>
        <begin position="23"/>
        <end position="167"/>
    </location>
</feature>
<dbReference type="InterPro" id="IPR035986">
    <property type="entry name" value="PKD_dom_sf"/>
</dbReference>
<feature type="domain" description="PKD" evidence="3">
    <location>
        <begin position="244"/>
        <end position="279"/>
    </location>
</feature>
<evidence type="ECO:0000313" key="5">
    <source>
        <dbReference type="EMBL" id="OGJ03594.1"/>
    </source>
</evidence>
<feature type="region of interest" description="Disordered" evidence="1">
    <location>
        <begin position="169"/>
        <end position="202"/>
    </location>
</feature>
<dbReference type="InterPro" id="IPR001322">
    <property type="entry name" value="Lamin_tail_dom"/>
</dbReference>
<evidence type="ECO:0000256" key="2">
    <source>
        <dbReference type="SAM" id="Phobius"/>
    </source>
</evidence>
<dbReference type="PROSITE" id="PS51841">
    <property type="entry name" value="LTD"/>
    <property type="match status" value="1"/>
</dbReference>
<dbReference type="SUPFAM" id="SSF74853">
    <property type="entry name" value="Lamin A/C globular tail domain"/>
    <property type="match status" value="2"/>
</dbReference>
<dbReference type="Proteomes" id="UP000176192">
    <property type="component" value="Unassembled WGS sequence"/>
</dbReference>
<proteinExistence type="predicted"/>
<evidence type="ECO:0000313" key="6">
    <source>
        <dbReference type="Proteomes" id="UP000176192"/>
    </source>
</evidence>
<dbReference type="AlphaFoldDB" id="A0A1F6YB29"/>
<keyword evidence="2" id="KW-0812">Transmembrane</keyword>